<sequence length="448" mass="49610">MYDFWLELLLFASKVVIILVVLAVLAVVCGAVIKSVVSAVSAKNKKKDDDIIFTIENYGDRLSEEKETLEKSMLKALDDDTYEVFNKIKEKGDELKEGEDKDANKKLVQQGFEALINFRKKEHEAAEAKDSASEAGKADKAEKPAEAKAEAKAEDAEKAAKADSDETEEEVIESVNLKESNGFTLSVNSDMTVSVTGRLMFVIDFDGSTDCNEVEYLRRAVNLLADELAEGDEVVIRLTSPGGTVNGYGLAASQLERLRRTGARLTVAVDEVAASGGYLMACVADNLIAAPFSYIGSIGVVMELPNFNRLMKKYDVDYEQITAGEYKRTLSAFGENTEEAREKCRDELRQIHRIFKAHVARFRKNVDIEKLATGEVWLASEALELGLVDSLMTSDEYIIRNMDNFAAVFNVSYTEKKKNSFVSRFVSKAAVAGVITDVIHRLGFKGYR</sequence>
<dbReference type="Pfam" id="PF01343">
    <property type="entry name" value="Peptidase_S49"/>
    <property type="match status" value="1"/>
</dbReference>
<evidence type="ECO:0000256" key="8">
    <source>
        <dbReference type="ARBA" id="ARBA00022989"/>
    </source>
</evidence>
<keyword evidence="15" id="KW-1185">Reference proteome</keyword>
<keyword evidence="7" id="KW-0720">Serine protease</keyword>
<keyword evidence="6" id="KW-0378">Hydrolase</keyword>
<dbReference type="AlphaFoldDB" id="A0A662ZGS7"/>
<evidence type="ECO:0000259" key="12">
    <source>
        <dbReference type="Pfam" id="PF01343"/>
    </source>
</evidence>
<keyword evidence="5 11" id="KW-0812">Transmembrane</keyword>
<dbReference type="Proteomes" id="UP000243745">
    <property type="component" value="Unassembled WGS sequence"/>
</dbReference>
<dbReference type="GO" id="GO:0005886">
    <property type="term" value="C:plasma membrane"/>
    <property type="evidence" value="ECO:0007669"/>
    <property type="project" value="UniProtKB-SubCell"/>
</dbReference>
<evidence type="ECO:0000256" key="2">
    <source>
        <dbReference type="ARBA" id="ARBA00008683"/>
    </source>
</evidence>
<organism evidence="14 15">
    <name type="scientific">Ruminobacter amylophilus</name>
    <dbReference type="NCBI Taxonomy" id="867"/>
    <lineage>
        <taxon>Bacteria</taxon>
        <taxon>Pseudomonadati</taxon>
        <taxon>Pseudomonadota</taxon>
        <taxon>Gammaproteobacteria</taxon>
        <taxon>Aeromonadales</taxon>
        <taxon>Succinivibrionaceae</taxon>
        <taxon>Ruminobacter</taxon>
    </lineage>
</organism>
<feature type="region of interest" description="Disordered" evidence="10">
    <location>
        <begin position="126"/>
        <end position="169"/>
    </location>
</feature>
<dbReference type="InterPro" id="IPR029045">
    <property type="entry name" value="ClpP/crotonase-like_dom_sf"/>
</dbReference>
<feature type="domain" description="Peptidase S49 N-terminal proteobacteria" evidence="13">
    <location>
        <begin position="39"/>
        <end position="255"/>
    </location>
</feature>
<keyword evidence="3" id="KW-1003">Cell membrane</keyword>
<dbReference type="Pfam" id="PF08496">
    <property type="entry name" value="Peptidase_S49_N"/>
    <property type="match status" value="1"/>
</dbReference>
<keyword evidence="4" id="KW-0645">Protease</keyword>
<dbReference type="Gene3D" id="3.90.226.10">
    <property type="entry name" value="2-enoyl-CoA Hydratase, Chain A, domain 1"/>
    <property type="match status" value="1"/>
</dbReference>
<evidence type="ECO:0000259" key="13">
    <source>
        <dbReference type="Pfam" id="PF08496"/>
    </source>
</evidence>
<evidence type="ECO:0000256" key="9">
    <source>
        <dbReference type="ARBA" id="ARBA00023136"/>
    </source>
</evidence>
<dbReference type="CDD" id="cd07023">
    <property type="entry name" value="S49_Sppa_N_C"/>
    <property type="match status" value="1"/>
</dbReference>
<reference evidence="14 15" key="1">
    <citation type="submission" date="2016-10" db="EMBL/GenBank/DDBJ databases">
        <authorList>
            <person name="Varghese N."/>
            <person name="Submissions S."/>
        </authorList>
    </citation>
    <scope>NUCLEOTIDE SEQUENCE [LARGE SCALE GENOMIC DNA]</scope>
    <source>
        <strain evidence="14 15">DSM 1361</strain>
    </source>
</reference>
<dbReference type="SUPFAM" id="SSF52096">
    <property type="entry name" value="ClpP/crotonase"/>
    <property type="match status" value="1"/>
</dbReference>
<evidence type="ECO:0000256" key="4">
    <source>
        <dbReference type="ARBA" id="ARBA00022670"/>
    </source>
</evidence>
<evidence type="ECO:0000256" key="10">
    <source>
        <dbReference type="SAM" id="MobiDB-lite"/>
    </source>
</evidence>
<feature type="domain" description="Peptidase S49" evidence="12">
    <location>
        <begin position="259"/>
        <end position="402"/>
    </location>
</feature>
<evidence type="ECO:0000256" key="11">
    <source>
        <dbReference type="SAM" id="Phobius"/>
    </source>
</evidence>
<dbReference type="RefSeq" id="WP_143066459.1">
    <property type="nucleotide sequence ID" value="NZ_FOXF01000015.1"/>
</dbReference>
<feature type="transmembrane region" description="Helical" evidence="11">
    <location>
        <begin position="15"/>
        <end position="37"/>
    </location>
</feature>
<protein>
    <submittedName>
        <fullName evidence="14">Peptidase family S49 N-terminal</fullName>
    </submittedName>
</protein>
<comment type="subcellular location">
    <subcellularLocation>
        <location evidence="1">Cell membrane</location>
    </subcellularLocation>
</comment>
<evidence type="ECO:0000256" key="1">
    <source>
        <dbReference type="ARBA" id="ARBA00004236"/>
    </source>
</evidence>
<evidence type="ECO:0000256" key="5">
    <source>
        <dbReference type="ARBA" id="ARBA00022692"/>
    </source>
</evidence>
<keyword evidence="9 11" id="KW-0472">Membrane</keyword>
<dbReference type="InterPro" id="IPR002142">
    <property type="entry name" value="Peptidase_S49"/>
</dbReference>
<dbReference type="NCBIfam" id="NF008745">
    <property type="entry name" value="PRK11778.1"/>
    <property type="match status" value="1"/>
</dbReference>
<comment type="similarity">
    <text evidence="2">Belongs to the peptidase S49 family.</text>
</comment>
<feature type="compositionally biased region" description="Basic and acidic residues" evidence="10">
    <location>
        <begin position="126"/>
        <end position="164"/>
    </location>
</feature>
<dbReference type="EMBL" id="FOXF01000015">
    <property type="protein sequence ID" value="SFP31891.1"/>
    <property type="molecule type" value="Genomic_DNA"/>
</dbReference>
<evidence type="ECO:0000313" key="15">
    <source>
        <dbReference type="Proteomes" id="UP000243745"/>
    </source>
</evidence>
<gene>
    <name evidence="14" type="ORF">SAMN02910344_01072</name>
</gene>
<name>A0A662ZGS7_9GAMM</name>
<dbReference type="PANTHER" id="PTHR42987">
    <property type="entry name" value="PEPTIDASE S49"/>
    <property type="match status" value="1"/>
</dbReference>
<evidence type="ECO:0000256" key="3">
    <source>
        <dbReference type="ARBA" id="ARBA00022475"/>
    </source>
</evidence>
<dbReference type="InterPro" id="IPR047272">
    <property type="entry name" value="S49_SppA_C"/>
</dbReference>
<dbReference type="GO" id="GO:0004252">
    <property type="term" value="F:serine-type endopeptidase activity"/>
    <property type="evidence" value="ECO:0007669"/>
    <property type="project" value="InterPro"/>
</dbReference>
<keyword evidence="8 11" id="KW-1133">Transmembrane helix</keyword>
<evidence type="ECO:0000256" key="6">
    <source>
        <dbReference type="ARBA" id="ARBA00022801"/>
    </source>
</evidence>
<dbReference type="GO" id="GO:0006508">
    <property type="term" value="P:proteolysis"/>
    <property type="evidence" value="ECO:0007669"/>
    <property type="project" value="UniProtKB-KW"/>
</dbReference>
<dbReference type="OrthoDB" id="5614232at2"/>
<dbReference type="PANTHER" id="PTHR42987:SF4">
    <property type="entry name" value="PROTEASE SOHB-RELATED"/>
    <property type="match status" value="1"/>
</dbReference>
<evidence type="ECO:0000313" key="14">
    <source>
        <dbReference type="EMBL" id="SFP31891.1"/>
    </source>
</evidence>
<dbReference type="InterPro" id="IPR013703">
    <property type="entry name" value="Peptidase_S49_N_proteobac"/>
</dbReference>
<accession>A0A662ZGS7</accession>
<dbReference type="Gene3D" id="6.20.330.10">
    <property type="match status" value="1"/>
</dbReference>
<proteinExistence type="inferred from homology"/>
<evidence type="ECO:0000256" key="7">
    <source>
        <dbReference type="ARBA" id="ARBA00022825"/>
    </source>
</evidence>